<dbReference type="InterPro" id="IPR036388">
    <property type="entry name" value="WH-like_DNA-bd_sf"/>
</dbReference>
<organism evidence="5 6">
    <name type="scientific">Vibrio anguillarum</name>
    <name type="common">Listonella anguillarum</name>
    <dbReference type="NCBI Taxonomy" id="55601"/>
    <lineage>
        <taxon>Bacteria</taxon>
        <taxon>Pseudomonadati</taxon>
        <taxon>Pseudomonadota</taxon>
        <taxon>Gammaproteobacteria</taxon>
        <taxon>Vibrionales</taxon>
        <taxon>Vibrionaceae</taxon>
        <taxon>Vibrio</taxon>
    </lineage>
</organism>
<dbReference type="InterPro" id="IPR036390">
    <property type="entry name" value="WH_DNA-bd_sf"/>
</dbReference>
<proteinExistence type="inferred from homology"/>
<dbReference type="AlphaFoldDB" id="A0A289GFX6"/>
<evidence type="ECO:0000256" key="3">
    <source>
        <dbReference type="ARBA" id="ARBA00023125"/>
    </source>
</evidence>
<dbReference type="PANTHER" id="PTHR30537:SF35">
    <property type="entry name" value="TRANSCRIPTIONAL REGULATORY PROTEIN"/>
    <property type="match status" value="1"/>
</dbReference>
<dbReference type="InterPro" id="IPR058163">
    <property type="entry name" value="LysR-type_TF_proteobact-type"/>
</dbReference>
<keyword evidence="4" id="KW-0804">Transcription</keyword>
<dbReference type="EMBL" id="CP034673">
    <property type="protein sequence ID" value="AZS26640.1"/>
    <property type="molecule type" value="Genomic_DNA"/>
</dbReference>
<keyword evidence="3" id="KW-0238">DNA-binding</keyword>
<evidence type="ECO:0000256" key="1">
    <source>
        <dbReference type="ARBA" id="ARBA00009437"/>
    </source>
</evidence>
<sequence>MDRLTAMRSFIEVANTASFTKAADNLSLSRLQVSRHVQEVEDWLKQRLLHRTTRKVSLTTAGEEALIRCEQILHQTAELETRALEQSQLLNGTIRIAAPIGLAQNMLLAVVEDFTQRYPNVLIDIVASDRLSQLVDERVDIALRFTQQPDDTLIARRLMSVGTVICASPSYLNQHPPINTPNDLTQHNCFVHMSNNKWDLVKDNEQLSVTVNGNIRANDMEILCRAALHHKGLVRLPCDLANVFIASGTLVRVLPEFHSPSSALWAVYLSRSYQTPLVRQFIDFIAQSWKNDLIA</sequence>
<dbReference type="Gene3D" id="3.40.190.290">
    <property type="match status" value="1"/>
</dbReference>
<keyword evidence="2" id="KW-0805">Transcription regulation</keyword>
<dbReference type="SUPFAM" id="SSF46785">
    <property type="entry name" value="Winged helix' DNA-binding domain"/>
    <property type="match status" value="1"/>
</dbReference>
<accession>A0A289GFX6</accession>
<gene>
    <name evidence="5" type="ORF">DYL72_16715</name>
</gene>
<dbReference type="Pfam" id="PF03466">
    <property type="entry name" value="LysR_substrate"/>
    <property type="match status" value="1"/>
</dbReference>
<dbReference type="InterPro" id="IPR000847">
    <property type="entry name" value="LysR_HTH_N"/>
</dbReference>
<reference evidence="5 6" key="1">
    <citation type="submission" date="2018-12" db="EMBL/GenBank/DDBJ databases">
        <title>Characterization and Draft Genome of Vibrio anguillarum J360 Marine Pathogen Isolated from an Outbreak in Lumpfish (Cyclopterus lumpus).</title>
        <authorList>
            <person name="Vasquez J.I."/>
            <person name="Cao T."/>
            <person name="Chakraborty S."/>
            <person name="Gnanagobal H."/>
            <person name="Wescot J."/>
            <person name="Boyce D."/>
            <person name="Santander J."/>
        </authorList>
    </citation>
    <scope>NUCLEOTIDE SEQUENCE [LARGE SCALE GENOMIC DNA]</scope>
    <source>
        <strain evidence="5 6">J360</strain>
    </source>
</reference>
<dbReference type="GO" id="GO:0043565">
    <property type="term" value="F:sequence-specific DNA binding"/>
    <property type="evidence" value="ECO:0007669"/>
    <property type="project" value="TreeGrafter"/>
</dbReference>
<dbReference type="GO" id="GO:0006351">
    <property type="term" value="P:DNA-templated transcription"/>
    <property type="evidence" value="ECO:0007669"/>
    <property type="project" value="TreeGrafter"/>
</dbReference>
<dbReference type="RefSeq" id="WP_019283039.1">
    <property type="nucleotide sequence ID" value="NZ_CP023055.1"/>
</dbReference>
<evidence type="ECO:0000256" key="2">
    <source>
        <dbReference type="ARBA" id="ARBA00023015"/>
    </source>
</evidence>
<dbReference type="Proteomes" id="UP000256923">
    <property type="component" value="Chromosome 2"/>
</dbReference>
<dbReference type="GO" id="GO:0003700">
    <property type="term" value="F:DNA-binding transcription factor activity"/>
    <property type="evidence" value="ECO:0007669"/>
    <property type="project" value="InterPro"/>
</dbReference>
<dbReference type="FunFam" id="1.10.10.10:FF:000001">
    <property type="entry name" value="LysR family transcriptional regulator"/>
    <property type="match status" value="1"/>
</dbReference>
<dbReference type="InterPro" id="IPR005119">
    <property type="entry name" value="LysR_subst-bd"/>
</dbReference>
<evidence type="ECO:0000313" key="6">
    <source>
        <dbReference type="Proteomes" id="UP000256923"/>
    </source>
</evidence>
<evidence type="ECO:0000313" key="5">
    <source>
        <dbReference type="EMBL" id="AZS26640.1"/>
    </source>
</evidence>
<protein>
    <submittedName>
        <fullName evidence="5">LysR family transcriptional regulator</fullName>
    </submittedName>
</protein>
<dbReference type="Gene3D" id="1.10.10.10">
    <property type="entry name" value="Winged helix-like DNA-binding domain superfamily/Winged helix DNA-binding domain"/>
    <property type="match status" value="1"/>
</dbReference>
<dbReference type="CDD" id="cd08422">
    <property type="entry name" value="PBP2_CrgA_like"/>
    <property type="match status" value="1"/>
</dbReference>
<dbReference type="Pfam" id="PF00126">
    <property type="entry name" value="HTH_1"/>
    <property type="match status" value="1"/>
</dbReference>
<name>A0A289GFX6_VIBAN</name>
<dbReference type="PROSITE" id="PS50931">
    <property type="entry name" value="HTH_LYSR"/>
    <property type="match status" value="1"/>
</dbReference>
<evidence type="ECO:0000256" key="4">
    <source>
        <dbReference type="ARBA" id="ARBA00023163"/>
    </source>
</evidence>
<dbReference type="PANTHER" id="PTHR30537">
    <property type="entry name" value="HTH-TYPE TRANSCRIPTIONAL REGULATOR"/>
    <property type="match status" value="1"/>
</dbReference>
<dbReference type="SUPFAM" id="SSF53850">
    <property type="entry name" value="Periplasmic binding protein-like II"/>
    <property type="match status" value="1"/>
</dbReference>
<comment type="similarity">
    <text evidence="1">Belongs to the LysR transcriptional regulatory family.</text>
</comment>